<evidence type="ECO:0000313" key="1">
    <source>
        <dbReference type="EMBL" id="MBD2736387.1"/>
    </source>
</evidence>
<proteinExistence type="predicted"/>
<dbReference type="Proteomes" id="UP000637383">
    <property type="component" value="Unassembled WGS sequence"/>
</dbReference>
<organism evidence="1 2">
    <name type="scientific">Nostoc paludosum FACHB-159</name>
    <dbReference type="NCBI Taxonomy" id="2692908"/>
    <lineage>
        <taxon>Bacteria</taxon>
        <taxon>Bacillati</taxon>
        <taxon>Cyanobacteriota</taxon>
        <taxon>Cyanophyceae</taxon>
        <taxon>Nostocales</taxon>
        <taxon>Nostocaceae</taxon>
        <taxon>Nostoc</taxon>
    </lineage>
</organism>
<accession>A0ABR8KE57</accession>
<comment type="caution">
    <text evidence="1">The sequence shown here is derived from an EMBL/GenBank/DDBJ whole genome shotgun (WGS) entry which is preliminary data.</text>
</comment>
<gene>
    <name evidence="1" type="ORF">H6H03_21265</name>
</gene>
<keyword evidence="2" id="KW-1185">Reference proteome</keyword>
<name>A0ABR8KE57_9NOSO</name>
<dbReference type="EMBL" id="JACJTU010000021">
    <property type="protein sequence ID" value="MBD2736387.1"/>
    <property type="molecule type" value="Genomic_DNA"/>
</dbReference>
<sequence length="52" mass="5868">MPNGLMSCNLNAENILQEATAIRQAPQCDIYDRLRPTQASQPKILLMKLIIK</sequence>
<protein>
    <submittedName>
        <fullName evidence="1">Uncharacterized protein</fullName>
    </submittedName>
</protein>
<evidence type="ECO:0000313" key="2">
    <source>
        <dbReference type="Proteomes" id="UP000637383"/>
    </source>
</evidence>
<reference evidence="1 2" key="1">
    <citation type="journal article" date="2020" name="ISME J.">
        <title>Comparative genomics reveals insights into cyanobacterial evolution and habitat adaptation.</title>
        <authorList>
            <person name="Chen M.Y."/>
            <person name="Teng W.K."/>
            <person name="Zhao L."/>
            <person name="Hu C.X."/>
            <person name="Zhou Y.K."/>
            <person name="Han B.P."/>
            <person name="Song L.R."/>
            <person name="Shu W.S."/>
        </authorList>
    </citation>
    <scope>NUCLEOTIDE SEQUENCE [LARGE SCALE GENOMIC DNA]</scope>
    <source>
        <strain evidence="1 2">FACHB-159</strain>
    </source>
</reference>